<dbReference type="FunFam" id="2.60.40.10:FF:001097">
    <property type="entry name" value="Immunoglobulin-like and fibronectin type III domain-containing protein 1"/>
    <property type="match status" value="1"/>
</dbReference>
<dbReference type="Gene3D" id="2.60.40.10">
    <property type="entry name" value="Immunoglobulins"/>
    <property type="match status" value="1"/>
</dbReference>
<dbReference type="GO" id="GO:0005737">
    <property type="term" value="C:cytoplasm"/>
    <property type="evidence" value="ECO:0007669"/>
    <property type="project" value="UniProtKB-SubCell"/>
</dbReference>
<keyword evidence="4" id="KW-1015">Disulfide bond</keyword>
<sequence length="319" mass="33288">MVPYSIDTDAKHNLKKIGRKYVFSIKDLTANDAGLYQVDVDDANVFSTDFKIVPVEFIVKIQEVKAMEREDAVFECVLSHPFPKIVWVGKNLPLEKGEKYDITVSEDMLIHKLVVKDCMQVDKGIYTAIAGITSCSAWLMVQANDDRSMHGKKAARKTTCAGAGGADLEKIAKEQQAKLQKERDDAEAARRAKEAQDAADKANAGSGDGGDGSGKDGAGGDGFGINGVGDDESAKDGSGKDGSESGMDGAINDGSGLDGAGGDKSGKDGTGNGSGGDGSAGDGTDGKKKRTRTGPLVPDTVIDPGVHFVSGLEDVNAIK</sequence>
<comment type="caution">
    <text evidence="7">The sequence shown here is derived from an EMBL/GenBank/DDBJ whole genome shotgun (WGS) entry which is preliminary data.</text>
</comment>
<proteinExistence type="predicted"/>
<name>A0A8T3D4I1_9TELE</name>
<evidence type="ECO:0000256" key="5">
    <source>
        <dbReference type="SAM" id="MobiDB-lite"/>
    </source>
</evidence>
<feature type="compositionally biased region" description="Basic and acidic residues" evidence="5">
    <location>
        <begin position="232"/>
        <end position="243"/>
    </location>
</feature>
<evidence type="ECO:0000313" key="7">
    <source>
        <dbReference type="EMBL" id="KAI1890624.1"/>
    </source>
</evidence>
<dbReference type="InterPro" id="IPR013098">
    <property type="entry name" value="Ig_I-set"/>
</dbReference>
<evidence type="ECO:0000256" key="2">
    <source>
        <dbReference type="ARBA" id="ARBA00022490"/>
    </source>
</evidence>
<feature type="domain" description="Immunoglobulin I-set" evidence="6">
    <location>
        <begin position="56"/>
        <end position="130"/>
    </location>
</feature>
<protein>
    <recommendedName>
        <fullName evidence="6">Immunoglobulin I-set domain-containing protein</fullName>
    </recommendedName>
</protein>
<dbReference type="InterPro" id="IPR036179">
    <property type="entry name" value="Ig-like_dom_sf"/>
</dbReference>
<keyword evidence="2" id="KW-0963">Cytoplasm</keyword>
<dbReference type="InterPro" id="IPR013783">
    <property type="entry name" value="Ig-like_fold"/>
</dbReference>
<dbReference type="SUPFAM" id="SSF48726">
    <property type="entry name" value="Immunoglobulin"/>
    <property type="match status" value="1"/>
</dbReference>
<feature type="compositionally biased region" description="Gly residues" evidence="5">
    <location>
        <begin position="206"/>
        <end position="227"/>
    </location>
</feature>
<feature type="region of interest" description="Disordered" evidence="5">
    <location>
        <begin position="175"/>
        <end position="301"/>
    </location>
</feature>
<evidence type="ECO:0000256" key="1">
    <source>
        <dbReference type="ARBA" id="ARBA00004496"/>
    </source>
</evidence>
<evidence type="ECO:0000313" key="8">
    <source>
        <dbReference type="Proteomes" id="UP000829720"/>
    </source>
</evidence>
<evidence type="ECO:0000256" key="4">
    <source>
        <dbReference type="ARBA" id="ARBA00023157"/>
    </source>
</evidence>
<comment type="subcellular location">
    <subcellularLocation>
        <location evidence="1">Cytoplasm</location>
    </subcellularLocation>
</comment>
<keyword evidence="3" id="KW-0597">Phosphoprotein</keyword>
<feature type="compositionally biased region" description="Low complexity" evidence="5">
    <location>
        <begin position="244"/>
        <end position="255"/>
    </location>
</feature>
<dbReference type="InterPro" id="IPR052385">
    <property type="entry name" value="Obscurin/Obscurin-like_Reg"/>
</dbReference>
<reference evidence="7" key="1">
    <citation type="submission" date="2021-01" db="EMBL/GenBank/DDBJ databases">
        <authorList>
            <person name="Zahm M."/>
            <person name="Roques C."/>
            <person name="Cabau C."/>
            <person name="Klopp C."/>
            <person name="Donnadieu C."/>
            <person name="Jouanno E."/>
            <person name="Lampietro C."/>
            <person name="Louis A."/>
            <person name="Herpin A."/>
            <person name="Echchiki A."/>
            <person name="Berthelot C."/>
            <person name="Parey E."/>
            <person name="Roest-Crollius H."/>
            <person name="Braasch I."/>
            <person name="Postlethwait J."/>
            <person name="Bobe J."/>
            <person name="Montfort J."/>
            <person name="Bouchez O."/>
            <person name="Begum T."/>
            <person name="Mejri S."/>
            <person name="Adams A."/>
            <person name="Chen W.-J."/>
            <person name="Guiguen Y."/>
        </authorList>
    </citation>
    <scope>NUCLEOTIDE SEQUENCE</scope>
    <source>
        <tissue evidence="7">Blood</tissue>
    </source>
</reference>
<evidence type="ECO:0000259" key="6">
    <source>
        <dbReference type="Pfam" id="PF07679"/>
    </source>
</evidence>
<dbReference type="OrthoDB" id="504170at2759"/>
<feature type="compositionally biased region" description="Basic and acidic residues" evidence="5">
    <location>
        <begin position="175"/>
        <end position="200"/>
    </location>
</feature>
<dbReference type="AlphaFoldDB" id="A0A8T3D4I1"/>
<gene>
    <name evidence="7" type="ORF">AGOR_G00155580</name>
</gene>
<feature type="compositionally biased region" description="Gly residues" evidence="5">
    <location>
        <begin position="256"/>
        <end position="283"/>
    </location>
</feature>
<feature type="non-terminal residue" evidence="7">
    <location>
        <position position="1"/>
    </location>
</feature>
<dbReference type="Pfam" id="PF07679">
    <property type="entry name" value="I-set"/>
    <property type="match status" value="1"/>
</dbReference>
<keyword evidence="8" id="KW-1185">Reference proteome</keyword>
<organism evidence="7 8">
    <name type="scientific">Albula goreensis</name>
    <dbReference type="NCBI Taxonomy" id="1534307"/>
    <lineage>
        <taxon>Eukaryota</taxon>
        <taxon>Metazoa</taxon>
        <taxon>Chordata</taxon>
        <taxon>Craniata</taxon>
        <taxon>Vertebrata</taxon>
        <taxon>Euteleostomi</taxon>
        <taxon>Actinopterygii</taxon>
        <taxon>Neopterygii</taxon>
        <taxon>Teleostei</taxon>
        <taxon>Albuliformes</taxon>
        <taxon>Albulidae</taxon>
        <taxon>Albula</taxon>
    </lineage>
</organism>
<dbReference type="PANTHER" id="PTHR35971:SF5">
    <property type="entry name" value="OBSCURIN LIKE CYTOSKELETAL ADAPTOR 1"/>
    <property type="match status" value="1"/>
</dbReference>
<accession>A0A8T3D4I1</accession>
<evidence type="ECO:0000256" key="3">
    <source>
        <dbReference type="ARBA" id="ARBA00022553"/>
    </source>
</evidence>
<dbReference type="Proteomes" id="UP000829720">
    <property type="component" value="Unassembled WGS sequence"/>
</dbReference>
<dbReference type="EMBL" id="JAERUA010000014">
    <property type="protein sequence ID" value="KAI1890624.1"/>
    <property type="molecule type" value="Genomic_DNA"/>
</dbReference>
<dbReference type="PANTHER" id="PTHR35971">
    <property type="entry name" value="SI:DKEY-31G6.6"/>
    <property type="match status" value="1"/>
</dbReference>